<feature type="signal peptide" evidence="1">
    <location>
        <begin position="1"/>
        <end position="26"/>
    </location>
</feature>
<sequence length="206" mass="23851">MKKLVLASAAALVLAGAVVGTGEVRAENFNNPYVKMSEKTRKLYLKMQAKNKVFAKRYNHDFNISEYRKSIRSIPRSFEVTREGSSLEEKRRVVEQKVSALGAVIPTHISGLLQQVRDAASEDMLDNILQEAESKHKESLRILEIINKAIVTVTGLDKMPEPRRQEILSDLDYLREYLIYDESRVNQLLEEAYKINKEPYRYRKYR</sequence>
<dbReference type="KEGG" id="seq:SZO_01450"/>
<evidence type="ECO:0000313" key="3">
    <source>
        <dbReference type="Proteomes" id="UP000001368"/>
    </source>
</evidence>
<dbReference type="AlphaFoldDB" id="C0MEU0"/>
<name>C0MEU0_STRS7</name>
<organism evidence="3">
    <name type="scientific">Streptococcus equi subsp. zooepidemicus (strain H70)</name>
    <dbReference type="NCBI Taxonomy" id="553483"/>
    <lineage>
        <taxon>Bacteria</taxon>
        <taxon>Bacillati</taxon>
        <taxon>Bacillota</taxon>
        <taxon>Bacilli</taxon>
        <taxon>Lactobacillales</taxon>
        <taxon>Streptococcaceae</taxon>
        <taxon>Streptococcus</taxon>
    </lineage>
</organism>
<evidence type="ECO:0000256" key="1">
    <source>
        <dbReference type="SAM" id="SignalP"/>
    </source>
</evidence>
<evidence type="ECO:0000313" key="2">
    <source>
        <dbReference type="EMBL" id="CAW97817.1"/>
    </source>
</evidence>
<accession>C0MEU0</accession>
<dbReference type="PATRIC" id="fig|40041.11.peg.151"/>
<keyword evidence="1" id="KW-0732">Signal</keyword>
<reference evidence="2 3" key="1">
    <citation type="journal article" date="2009" name="PLoS Pathog.">
        <title>Genomic evidence for the evolution of Streptococcus equi: host restriction, increased virulence, and genetic exchange with human pathogens.</title>
        <authorList>
            <person name="Holden M.T.G."/>
            <person name="Heather Z."/>
            <person name="Paillot R."/>
            <person name="Steward K.F."/>
            <person name="Webb K."/>
            <person name="Ainslie F."/>
            <person name="Jourdan T."/>
            <person name="Bason N.C."/>
            <person name="Holroyd N.E."/>
            <person name="Mungall K."/>
            <person name="Quail M.A."/>
            <person name="Sanders M."/>
            <person name="Simmonds M."/>
            <person name="Willey D."/>
            <person name="Brooks K."/>
            <person name="Aanensen D.M."/>
            <person name="Spratt B.G."/>
            <person name="Jolley K.A."/>
            <person name="Maiden M.C.J."/>
            <person name="Kehoe M."/>
            <person name="Chanter N."/>
            <person name="Bentley S.D."/>
            <person name="Robinson C."/>
            <person name="Maskell D.J."/>
            <person name="Parkhill J."/>
            <person name="Waller A.S."/>
        </authorList>
    </citation>
    <scope>NUCLEOTIDE SEQUENCE [LARGE SCALE GENOMIC DNA]</scope>
    <source>
        <strain evidence="2 3">H70</strain>
    </source>
</reference>
<dbReference type="Proteomes" id="UP000001368">
    <property type="component" value="Chromosome"/>
</dbReference>
<dbReference type="EMBL" id="FM204884">
    <property type="protein sequence ID" value="CAW97817.1"/>
    <property type="molecule type" value="Genomic_DNA"/>
</dbReference>
<gene>
    <name evidence="2" type="ordered locus">SZO_01450</name>
</gene>
<feature type="chain" id="PRO_5002900777" evidence="1">
    <location>
        <begin position="27"/>
        <end position="206"/>
    </location>
</feature>
<proteinExistence type="predicted"/>
<protein>
    <submittedName>
        <fullName evidence="2">Putative exported protein</fullName>
    </submittedName>
</protein>
<dbReference type="HOGENOM" id="CLU_1331334_0_0_9"/>